<feature type="compositionally biased region" description="Basic and acidic residues" evidence="1">
    <location>
        <begin position="1"/>
        <end position="11"/>
    </location>
</feature>
<keyword evidence="2" id="KW-1185">Reference proteome</keyword>
<dbReference type="AlphaFoldDB" id="A0A5S6Q1B6"/>
<name>A0A5S6Q1B6_TRIMR</name>
<feature type="region of interest" description="Disordered" evidence="1">
    <location>
        <begin position="1"/>
        <end position="24"/>
    </location>
</feature>
<proteinExistence type="predicted"/>
<evidence type="ECO:0000313" key="2">
    <source>
        <dbReference type="Proteomes" id="UP000046395"/>
    </source>
</evidence>
<reference evidence="3" key="1">
    <citation type="submission" date="2019-12" db="UniProtKB">
        <authorList>
            <consortium name="WormBaseParasite"/>
        </authorList>
    </citation>
    <scope>IDENTIFICATION</scope>
</reference>
<accession>A0A5S6Q1B6</accession>
<protein>
    <submittedName>
        <fullName evidence="3">Uncharacterized protein</fullName>
    </submittedName>
</protein>
<dbReference type="Proteomes" id="UP000046395">
    <property type="component" value="Unassembled WGS sequence"/>
</dbReference>
<evidence type="ECO:0000313" key="3">
    <source>
        <dbReference type="WBParaSite" id="TMUE_0000000949.1"/>
    </source>
</evidence>
<organism evidence="2 3">
    <name type="scientific">Trichuris muris</name>
    <name type="common">Mouse whipworm</name>
    <dbReference type="NCBI Taxonomy" id="70415"/>
    <lineage>
        <taxon>Eukaryota</taxon>
        <taxon>Metazoa</taxon>
        <taxon>Ecdysozoa</taxon>
        <taxon>Nematoda</taxon>
        <taxon>Enoplea</taxon>
        <taxon>Dorylaimia</taxon>
        <taxon>Trichinellida</taxon>
        <taxon>Trichuridae</taxon>
        <taxon>Trichuris</taxon>
    </lineage>
</organism>
<sequence>MDARGPAEGHSQRPRHRCLTGAGDRADGWGRTSGAELCKSKMRQEMTHYSIGRRKRPAFNLSVPVRRAARGTLVVLRTWTPLARLNCQTKSGFPCGQRVRFGLVCRSIRLHGQLVRPRASNA</sequence>
<dbReference type="WBParaSite" id="TMUE_0000000949.1">
    <property type="protein sequence ID" value="TMUE_0000000949.1"/>
    <property type="gene ID" value="WBGene00296869"/>
</dbReference>
<evidence type="ECO:0000256" key="1">
    <source>
        <dbReference type="SAM" id="MobiDB-lite"/>
    </source>
</evidence>